<gene>
    <name evidence="2" type="ORF">A3F00_05005</name>
</gene>
<feature type="domain" description="N-acetyltransferase" evidence="1">
    <location>
        <begin position="2"/>
        <end position="141"/>
    </location>
</feature>
<dbReference type="Gene3D" id="3.40.630.30">
    <property type="match status" value="1"/>
</dbReference>
<dbReference type="Proteomes" id="UP000176527">
    <property type="component" value="Unassembled WGS sequence"/>
</dbReference>
<dbReference type="PROSITE" id="PS51186">
    <property type="entry name" value="GNAT"/>
    <property type="match status" value="1"/>
</dbReference>
<comment type="caution">
    <text evidence="2">The sequence shown here is derived from an EMBL/GenBank/DDBJ whole genome shotgun (WGS) entry which is preliminary data.</text>
</comment>
<protein>
    <recommendedName>
        <fullName evidence="1">N-acetyltransferase domain-containing protein</fullName>
    </recommendedName>
</protein>
<name>A0A1F5K9L6_9BACT</name>
<evidence type="ECO:0000259" key="1">
    <source>
        <dbReference type="PROSITE" id="PS51186"/>
    </source>
</evidence>
<sequence length="141" mass="16710">MLKIKSLKEKSEKLKEFEKIQWRLADIEHYGRETWKAKTYIFIAEEKDKRLGFIKFDIAAGVCHIEALLVSKAKRRIGVGKTLIEKAEKISRKLKVHKIYLYTGKKWDSTKFYESFGYEIAAIFPDHYGHQDFVQYAKFLK</sequence>
<dbReference type="InterPro" id="IPR016181">
    <property type="entry name" value="Acyl_CoA_acyltransferase"/>
</dbReference>
<organism evidence="2 3">
    <name type="scientific">Candidatus Daviesbacteria bacterium RIFCSPHIGHO2_12_FULL_37_11</name>
    <dbReference type="NCBI Taxonomy" id="1797777"/>
    <lineage>
        <taxon>Bacteria</taxon>
        <taxon>Candidatus Daviesiibacteriota</taxon>
    </lineage>
</organism>
<dbReference type="EMBL" id="MFDE01000039">
    <property type="protein sequence ID" value="OGE37596.1"/>
    <property type="molecule type" value="Genomic_DNA"/>
</dbReference>
<dbReference type="CDD" id="cd04301">
    <property type="entry name" value="NAT_SF"/>
    <property type="match status" value="1"/>
</dbReference>
<evidence type="ECO:0000313" key="3">
    <source>
        <dbReference type="Proteomes" id="UP000176527"/>
    </source>
</evidence>
<proteinExistence type="predicted"/>
<dbReference type="InterPro" id="IPR000182">
    <property type="entry name" value="GNAT_dom"/>
</dbReference>
<dbReference type="GO" id="GO:0016747">
    <property type="term" value="F:acyltransferase activity, transferring groups other than amino-acyl groups"/>
    <property type="evidence" value="ECO:0007669"/>
    <property type="project" value="InterPro"/>
</dbReference>
<evidence type="ECO:0000313" key="2">
    <source>
        <dbReference type="EMBL" id="OGE37596.1"/>
    </source>
</evidence>
<accession>A0A1F5K9L6</accession>
<reference evidence="2 3" key="1">
    <citation type="journal article" date="2016" name="Nat. Commun.">
        <title>Thousands of microbial genomes shed light on interconnected biogeochemical processes in an aquifer system.</title>
        <authorList>
            <person name="Anantharaman K."/>
            <person name="Brown C.T."/>
            <person name="Hug L.A."/>
            <person name="Sharon I."/>
            <person name="Castelle C.J."/>
            <person name="Probst A.J."/>
            <person name="Thomas B.C."/>
            <person name="Singh A."/>
            <person name="Wilkins M.J."/>
            <person name="Karaoz U."/>
            <person name="Brodie E.L."/>
            <person name="Williams K.H."/>
            <person name="Hubbard S.S."/>
            <person name="Banfield J.F."/>
        </authorList>
    </citation>
    <scope>NUCLEOTIDE SEQUENCE [LARGE SCALE GENOMIC DNA]</scope>
</reference>
<dbReference type="SUPFAM" id="SSF55729">
    <property type="entry name" value="Acyl-CoA N-acyltransferases (Nat)"/>
    <property type="match status" value="1"/>
</dbReference>
<dbReference type="AlphaFoldDB" id="A0A1F5K9L6"/>
<dbReference type="Pfam" id="PF00583">
    <property type="entry name" value="Acetyltransf_1"/>
    <property type="match status" value="1"/>
</dbReference>